<sequence length="199" mass="21676">MSVTDNLDPPLDLSSLSARERILSTAYRLFYRDGIRATGIDTVIAEARVTKVTFYRHFPSKDALIITFLELRHHRWMQWFREALARHAASGRQRRAPVVAAVEEWLTADSFRGCAFINTVNELGGDLPEVHHIAARHKADMVAAIRDTLPPGPHRARTAQALGVAVDGAVVHAQYTCGAAAAVKALATIATALMAQAAG</sequence>
<evidence type="ECO:0000256" key="1">
    <source>
        <dbReference type="ARBA" id="ARBA00023015"/>
    </source>
</evidence>
<dbReference type="Gene3D" id="1.10.357.10">
    <property type="entry name" value="Tetracycline Repressor, domain 2"/>
    <property type="match status" value="1"/>
</dbReference>
<evidence type="ECO:0000256" key="3">
    <source>
        <dbReference type="ARBA" id="ARBA00023163"/>
    </source>
</evidence>
<dbReference type="Proteomes" id="UP000465241">
    <property type="component" value="Unassembled WGS sequence"/>
</dbReference>
<keyword evidence="7" id="KW-1185">Reference proteome</keyword>
<dbReference type="Pfam" id="PF00440">
    <property type="entry name" value="TetR_N"/>
    <property type="match status" value="1"/>
</dbReference>
<dbReference type="SUPFAM" id="SSF46689">
    <property type="entry name" value="Homeodomain-like"/>
    <property type="match status" value="1"/>
</dbReference>
<keyword evidence="1" id="KW-0805">Transcription regulation</keyword>
<dbReference type="PRINTS" id="PR00455">
    <property type="entry name" value="HTHTETR"/>
</dbReference>
<reference evidence="6 7" key="1">
    <citation type="journal article" date="2019" name="Emerg. Microbes Infect.">
        <title>Comprehensive subspecies identification of 175 nontuberculous mycobacteria species based on 7547 genomic profiles.</title>
        <authorList>
            <person name="Matsumoto Y."/>
            <person name="Kinjo T."/>
            <person name="Motooka D."/>
            <person name="Nabeya D."/>
            <person name="Jung N."/>
            <person name="Uechi K."/>
            <person name="Horii T."/>
            <person name="Iida T."/>
            <person name="Fujita J."/>
            <person name="Nakamura S."/>
        </authorList>
    </citation>
    <scope>NUCLEOTIDE SEQUENCE [LARGE SCALE GENOMIC DNA]</scope>
    <source>
        <strain evidence="6 7">JCM 13392</strain>
    </source>
</reference>
<dbReference type="SUPFAM" id="SSF48498">
    <property type="entry name" value="Tetracyclin repressor-like, C-terminal domain"/>
    <property type="match status" value="1"/>
</dbReference>
<keyword evidence="2 4" id="KW-0238">DNA-binding</keyword>
<gene>
    <name evidence="6" type="ORF">MMUR_07700</name>
</gene>
<dbReference type="InterPro" id="IPR009057">
    <property type="entry name" value="Homeodomain-like_sf"/>
</dbReference>
<evidence type="ECO:0000259" key="5">
    <source>
        <dbReference type="PROSITE" id="PS50977"/>
    </source>
</evidence>
<evidence type="ECO:0000256" key="2">
    <source>
        <dbReference type="ARBA" id="ARBA00023125"/>
    </source>
</evidence>
<evidence type="ECO:0000313" key="7">
    <source>
        <dbReference type="Proteomes" id="UP000465241"/>
    </source>
</evidence>
<evidence type="ECO:0000256" key="4">
    <source>
        <dbReference type="PROSITE-ProRule" id="PRU00335"/>
    </source>
</evidence>
<dbReference type="RefSeq" id="WP_193488186.1">
    <property type="nucleotide sequence ID" value="NZ_BAAAMC010000028.1"/>
</dbReference>
<feature type="DNA-binding region" description="H-T-H motif" evidence="4">
    <location>
        <begin position="39"/>
        <end position="58"/>
    </location>
</feature>
<protein>
    <submittedName>
        <fullName evidence="6">TetR family transcriptional regulator</fullName>
    </submittedName>
</protein>
<accession>A0A7I9WG13</accession>
<dbReference type="PANTHER" id="PTHR47506:SF1">
    <property type="entry name" value="HTH-TYPE TRANSCRIPTIONAL REGULATOR YJDC"/>
    <property type="match status" value="1"/>
</dbReference>
<organism evidence="6 7">
    <name type="scientific">Mycolicibacterium murale</name>
    <dbReference type="NCBI Taxonomy" id="182220"/>
    <lineage>
        <taxon>Bacteria</taxon>
        <taxon>Bacillati</taxon>
        <taxon>Actinomycetota</taxon>
        <taxon>Actinomycetes</taxon>
        <taxon>Mycobacteriales</taxon>
        <taxon>Mycobacteriaceae</taxon>
        <taxon>Mycolicibacterium</taxon>
    </lineage>
</organism>
<dbReference type="PANTHER" id="PTHR47506">
    <property type="entry name" value="TRANSCRIPTIONAL REGULATORY PROTEIN"/>
    <property type="match status" value="1"/>
</dbReference>
<dbReference type="GO" id="GO:0003677">
    <property type="term" value="F:DNA binding"/>
    <property type="evidence" value="ECO:0007669"/>
    <property type="project" value="UniProtKB-UniRule"/>
</dbReference>
<dbReference type="AlphaFoldDB" id="A0A7I9WG13"/>
<feature type="domain" description="HTH tetR-type" evidence="5">
    <location>
        <begin position="16"/>
        <end position="76"/>
    </location>
</feature>
<comment type="caution">
    <text evidence="6">The sequence shown here is derived from an EMBL/GenBank/DDBJ whole genome shotgun (WGS) entry which is preliminary data.</text>
</comment>
<keyword evidence="3" id="KW-0804">Transcription</keyword>
<dbReference type="InterPro" id="IPR036271">
    <property type="entry name" value="Tet_transcr_reg_TetR-rel_C_sf"/>
</dbReference>
<dbReference type="PROSITE" id="PS50977">
    <property type="entry name" value="HTH_TETR_2"/>
    <property type="match status" value="1"/>
</dbReference>
<dbReference type="InterPro" id="IPR001647">
    <property type="entry name" value="HTH_TetR"/>
</dbReference>
<evidence type="ECO:0000313" key="6">
    <source>
        <dbReference type="EMBL" id="GFG56634.1"/>
    </source>
</evidence>
<dbReference type="EMBL" id="BLKT01000003">
    <property type="protein sequence ID" value="GFG56634.1"/>
    <property type="molecule type" value="Genomic_DNA"/>
</dbReference>
<name>A0A7I9WG13_9MYCO</name>
<proteinExistence type="predicted"/>